<feature type="domain" description="DUF4236" evidence="1">
    <location>
        <begin position="1"/>
        <end position="55"/>
    </location>
</feature>
<dbReference type="InterPro" id="IPR025330">
    <property type="entry name" value="DUF4236"/>
</dbReference>
<geneLocation type="plasmid" evidence="2 3">
    <name>pPP6</name>
</geneLocation>
<keyword evidence="3" id="KW-1185">Reference proteome</keyword>
<dbReference type="Pfam" id="PF14020">
    <property type="entry name" value="DUF4236"/>
    <property type="match status" value="1"/>
</dbReference>
<accession>A0ABN6LJD3</accession>
<evidence type="ECO:0000259" key="1">
    <source>
        <dbReference type="Pfam" id="PF14020"/>
    </source>
</evidence>
<proteinExistence type="predicted"/>
<evidence type="ECO:0000313" key="2">
    <source>
        <dbReference type="EMBL" id="BDD02079.1"/>
    </source>
</evidence>
<organism evidence="2 3">
    <name type="scientific">Persicobacter psychrovividus</name>
    <dbReference type="NCBI Taxonomy" id="387638"/>
    <lineage>
        <taxon>Bacteria</taxon>
        <taxon>Pseudomonadati</taxon>
        <taxon>Bacteroidota</taxon>
        <taxon>Cytophagia</taxon>
        <taxon>Cytophagales</taxon>
        <taxon>Persicobacteraceae</taxon>
        <taxon>Persicobacter</taxon>
    </lineage>
</organism>
<reference evidence="2 3" key="1">
    <citation type="submission" date="2021-12" db="EMBL/GenBank/DDBJ databases">
        <title>Genome sequencing of bacteria with rrn-lacking chromosome and rrn-plasmid.</title>
        <authorList>
            <person name="Anda M."/>
            <person name="Iwasaki W."/>
        </authorList>
    </citation>
    <scope>NUCLEOTIDE SEQUENCE [LARGE SCALE GENOMIC DNA]</scope>
    <source>
        <strain evidence="2 3">NBRC 101262</strain>
        <plasmid evidence="2 3">pPP6</plasmid>
    </source>
</reference>
<sequence length="66" mass="7073">MNFRKRITLIPGLLKVNLSKTGASLTIGPDGCNVNIGKKGTYLNTGIPGSGLYDRKKISGRSKQKP</sequence>
<dbReference type="RefSeq" id="WP_338399371.1">
    <property type="nucleotide sequence ID" value="NZ_AP025298.1"/>
</dbReference>
<dbReference type="Proteomes" id="UP001354989">
    <property type="component" value="Plasmid pPP6"/>
</dbReference>
<keyword evidence="2" id="KW-0614">Plasmid</keyword>
<name>A0ABN6LJD3_9BACT</name>
<gene>
    <name evidence="2" type="ORF">PEPS_43590</name>
</gene>
<protein>
    <recommendedName>
        <fullName evidence="1">DUF4236 domain-containing protein</fullName>
    </recommendedName>
</protein>
<evidence type="ECO:0000313" key="3">
    <source>
        <dbReference type="Proteomes" id="UP001354989"/>
    </source>
</evidence>
<dbReference type="EMBL" id="AP025298">
    <property type="protein sequence ID" value="BDD02079.1"/>
    <property type="molecule type" value="Genomic_DNA"/>
</dbReference>